<keyword evidence="4" id="KW-1185">Reference proteome</keyword>
<evidence type="ECO:0000259" key="2">
    <source>
        <dbReference type="PROSITE" id="PS50110"/>
    </source>
</evidence>
<evidence type="ECO:0000313" key="3">
    <source>
        <dbReference type="EMBL" id="KEP69994.1"/>
    </source>
</evidence>
<dbReference type="STRING" id="1185766.SAMN05216224_102804"/>
<dbReference type="Gene3D" id="3.40.50.2300">
    <property type="match status" value="1"/>
</dbReference>
<dbReference type="InterPro" id="IPR011006">
    <property type="entry name" value="CheY-like_superfamily"/>
</dbReference>
<dbReference type="RefSeq" id="WP_038065319.1">
    <property type="nucleotide sequence ID" value="NZ_FOVB01000002.1"/>
</dbReference>
<feature type="modified residue" description="4-aspartylphosphate" evidence="1">
    <location>
        <position position="70"/>
    </location>
</feature>
<protein>
    <recommendedName>
        <fullName evidence="2">Response regulatory domain-containing protein</fullName>
    </recommendedName>
</protein>
<reference evidence="3 4" key="1">
    <citation type="submission" date="2014-03" db="EMBL/GenBank/DDBJ databases">
        <title>The draft genome sequence of Thioclava dalianensis DLFJ1-1.</title>
        <authorList>
            <person name="Lai Q."/>
            <person name="Shao Z."/>
        </authorList>
    </citation>
    <scope>NUCLEOTIDE SEQUENCE [LARGE SCALE GENOMIC DNA]</scope>
    <source>
        <strain evidence="3 4">DLFJ1-1</strain>
    </source>
</reference>
<feature type="domain" description="Response regulatory" evidence="2">
    <location>
        <begin position="19"/>
        <end position="131"/>
    </location>
</feature>
<dbReference type="GO" id="GO:0000160">
    <property type="term" value="P:phosphorelay signal transduction system"/>
    <property type="evidence" value="ECO:0007669"/>
    <property type="project" value="InterPro"/>
</dbReference>
<dbReference type="Proteomes" id="UP000027725">
    <property type="component" value="Unassembled WGS sequence"/>
</dbReference>
<comment type="caution">
    <text evidence="3">The sequence shown here is derived from an EMBL/GenBank/DDBJ whole genome shotgun (WGS) entry which is preliminary data.</text>
</comment>
<dbReference type="EMBL" id="JHEH01000009">
    <property type="protein sequence ID" value="KEP69994.1"/>
    <property type="molecule type" value="Genomic_DNA"/>
</dbReference>
<proteinExistence type="predicted"/>
<keyword evidence="1" id="KW-0597">Phosphoprotein</keyword>
<dbReference type="AlphaFoldDB" id="A0A074TE72"/>
<evidence type="ECO:0000313" key="4">
    <source>
        <dbReference type="Proteomes" id="UP000027725"/>
    </source>
</evidence>
<accession>A0A074TE72</accession>
<evidence type="ECO:0000256" key="1">
    <source>
        <dbReference type="PROSITE-ProRule" id="PRU00169"/>
    </source>
</evidence>
<sequence length="137" mass="14220">MGRCDPNTPSAQVARLEGTALVLEDALIVAYDAAAMLSEMGISKVEICGTLAESLALLDGGLIPSVALLDIDLGGETSLEAALVLSKLQVPIIYSTGYDAVEGAIADFPSGIMLNKPYTAEDMSRALARMGLFESAL</sequence>
<organism evidence="3 4">
    <name type="scientific">Thioclava dalianensis</name>
    <dbReference type="NCBI Taxonomy" id="1185766"/>
    <lineage>
        <taxon>Bacteria</taxon>
        <taxon>Pseudomonadati</taxon>
        <taxon>Pseudomonadota</taxon>
        <taxon>Alphaproteobacteria</taxon>
        <taxon>Rhodobacterales</taxon>
        <taxon>Paracoccaceae</taxon>
        <taxon>Thioclava</taxon>
    </lineage>
</organism>
<dbReference type="eggNOG" id="COG0784">
    <property type="taxonomic scope" value="Bacteria"/>
</dbReference>
<dbReference type="InterPro" id="IPR001789">
    <property type="entry name" value="Sig_transdc_resp-reg_receiver"/>
</dbReference>
<name>A0A074TE72_9RHOB</name>
<dbReference type="PROSITE" id="PS50110">
    <property type="entry name" value="RESPONSE_REGULATORY"/>
    <property type="match status" value="1"/>
</dbReference>
<dbReference type="OrthoDB" id="582170at2"/>
<dbReference type="SMART" id="SM00448">
    <property type="entry name" value="REC"/>
    <property type="match status" value="1"/>
</dbReference>
<gene>
    <name evidence="3" type="ORF">DL1_20785</name>
</gene>
<dbReference type="SUPFAM" id="SSF52172">
    <property type="entry name" value="CheY-like"/>
    <property type="match status" value="1"/>
</dbReference>